<keyword evidence="9" id="KW-0611">Plant defense</keyword>
<keyword evidence="14" id="KW-1185">Reference proteome</keyword>
<comment type="caution">
    <text evidence="13">The sequence shown here is derived from an EMBL/GenBank/DDBJ whole genome shotgun (WGS) entry which is preliminary data.</text>
</comment>
<comment type="similarity">
    <text evidence="3">Belongs to the disease resistance NB-LRR family.</text>
</comment>
<keyword evidence="6" id="KW-0381">Hypersensitive response</keyword>
<dbReference type="Gene3D" id="1.10.8.430">
    <property type="entry name" value="Helical domain of apoptotic protease-activating factors"/>
    <property type="match status" value="1"/>
</dbReference>
<evidence type="ECO:0000256" key="2">
    <source>
        <dbReference type="ARBA" id="ARBA00004496"/>
    </source>
</evidence>
<feature type="domain" description="NB-ARC" evidence="11">
    <location>
        <begin position="169"/>
        <end position="336"/>
    </location>
</feature>
<keyword evidence="4" id="KW-0963">Cytoplasm</keyword>
<comment type="function">
    <text evidence="1">Confers resistance to late blight (Phytophthora infestans) races carrying the avirulence gene Avr1. Resistance proteins guard the plant against pathogens that contain an appropriate avirulence protein via an indirect interaction with this avirulence protein. That triggers a defense system including the hypersensitive response, which restricts the pathogen growth.</text>
</comment>
<evidence type="ECO:0008006" key="15">
    <source>
        <dbReference type="Google" id="ProtNLM"/>
    </source>
</evidence>
<dbReference type="SUPFAM" id="SSF52540">
    <property type="entry name" value="P-loop containing nucleoside triphosphate hydrolases"/>
    <property type="match status" value="1"/>
</dbReference>
<dbReference type="Proteomes" id="UP001632038">
    <property type="component" value="Unassembled WGS sequence"/>
</dbReference>
<evidence type="ECO:0000256" key="3">
    <source>
        <dbReference type="ARBA" id="ARBA00008894"/>
    </source>
</evidence>
<dbReference type="FunFam" id="1.10.10.10:FF:000322">
    <property type="entry name" value="Probable disease resistance protein At1g63360"/>
    <property type="match status" value="1"/>
</dbReference>
<keyword evidence="7" id="KW-0677">Repeat</keyword>
<dbReference type="PANTHER" id="PTHR23155">
    <property type="entry name" value="DISEASE RESISTANCE PROTEIN RP"/>
    <property type="match status" value="1"/>
</dbReference>
<dbReference type="GO" id="GO:0005737">
    <property type="term" value="C:cytoplasm"/>
    <property type="evidence" value="ECO:0007669"/>
    <property type="project" value="UniProtKB-SubCell"/>
</dbReference>
<evidence type="ECO:0000256" key="4">
    <source>
        <dbReference type="ARBA" id="ARBA00022490"/>
    </source>
</evidence>
<evidence type="ECO:0000256" key="6">
    <source>
        <dbReference type="ARBA" id="ARBA00022667"/>
    </source>
</evidence>
<dbReference type="SUPFAM" id="SSF52058">
    <property type="entry name" value="L domain-like"/>
    <property type="match status" value="1"/>
</dbReference>
<dbReference type="InterPro" id="IPR032675">
    <property type="entry name" value="LRR_dom_sf"/>
</dbReference>
<dbReference type="InterPro" id="IPR027417">
    <property type="entry name" value="P-loop_NTPase"/>
</dbReference>
<dbReference type="InterPro" id="IPR036388">
    <property type="entry name" value="WH-like_DNA-bd_sf"/>
</dbReference>
<dbReference type="PANTHER" id="PTHR23155:SF1152">
    <property type="entry name" value="AAA+ ATPASE DOMAIN-CONTAINING PROTEIN"/>
    <property type="match status" value="1"/>
</dbReference>
<evidence type="ECO:0000256" key="9">
    <source>
        <dbReference type="ARBA" id="ARBA00022821"/>
    </source>
</evidence>
<dbReference type="Pfam" id="PF00931">
    <property type="entry name" value="NB-ARC"/>
    <property type="match status" value="1"/>
</dbReference>
<dbReference type="Pfam" id="PF23559">
    <property type="entry name" value="WHD_DRP"/>
    <property type="match status" value="1"/>
</dbReference>
<sequence>MAYAAVVSLVQSLSELLHSTDDQTSKPLIESLYAKLCSLKSSLEKILPAPKIAWIATNDLETKIRDTVYKAQDTIEKSLISCQSLSLSVSLVFLQETVDEVDSFTKTIEEIEVFIKEGQERDGDLTGSENALPSVFGTSWSRDEIVGQDKNLKMLKALLLEHNPTTATTDLDVVPIVGMVGIGKTTLAKCIYDDPHVRESFPYRGWVTVSPEYRVGGVFISLISGMESTRGQGTIKDTLMKTYRGAMRYDYLRDMLHKLFYQRKYLLVIDDVLDHDVWEKLRITFPDNKNGSRIILTTTNANLASYACIYNYMLRDPFLDDDESWNLLRKVVFTNDSASSPSGPLEIIGRKIAKSCEGLPLAIIEIGKILRGTEKTVQKWKEVEESENPLVIGADDNSPLSMALYWSYKRLPPYLKACFLYMGILPRNTGIRTSELIKLWVAEGFIEHRKNLEKKAEKCLDELVSRSLVLVRKHSFSGRPKTCGMHFLFRSLCITEAPKEDFFHIIKKLYADGLPQGTINGQQQRLCFHNNIVFGFKQVHESLESNASTRSLLCLGPHHPYPVHVYLPFRLLRVLNLLTLRFYEFPNQVLGLVRLRYLAITYDNGLPPSISRLFNLEVLIVRRHHIIISTDDPINYLPIEIWNLHRLKHLHCMGYDLPDPLAIDGSIFLENLLTLSGVSTRSCTEGVLKRMPKLTKVGIWMVQSTHNHAVGNFDFFINFGSLYYNFDSFKYVVVNPVLRIYDFVYSDTYQYIGNNVRKITLSGCGFPWNYMGVIACLPNLRVLKLRQNAFQGEECDLSSSIFWRLRFLLLEDLDLERWIAGLVCFQALERLIIRHCYKLQAFDPRLFDVIRLGLLEVDNCSVETEDWAREMEKRKNDGQFRVQIHSSRDGNNNNKA</sequence>
<dbReference type="InterPro" id="IPR058922">
    <property type="entry name" value="WHD_DRP"/>
</dbReference>
<dbReference type="GO" id="GO:0005524">
    <property type="term" value="F:ATP binding"/>
    <property type="evidence" value="ECO:0007669"/>
    <property type="project" value="UniProtKB-KW"/>
</dbReference>
<dbReference type="GO" id="GO:0009626">
    <property type="term" value="P:plant-type hypersensitive response"/>
    <property type="evidence" value="ECO:0007669"/>
    <property type="project" value="UniProtKB-KW"/>
</dbReference>
<evidence type="ECO:0000313" key="14">
    <source>
        <dbReference type="Proteomes" id="UP001632038"/>
    </source>
</evidence>
<dbReference type="AlphaFoldDB" id="A0ABD3CHA0"/>
<dbReference type="InterPro" id="IPR002182">
    <property type="entry name" value="NB-ARC"/>
</dbReference>
<name>A0ABD3CHA0_9LAMI</name>
<dbReference type="InterPro" id="IPR044974">
    <property type="entry name" value="Disease_R_plants"/>
</dbReference>
<reference evidence="14" key="1">
    <citation type="journal article" date="2024" name="IScience">
        <title>Strigolactones Initiate the Formation of Haustorium-like Structures in Castilleja.</title>
        <authorList>
            <person name="Buerger M."/>
            <person name="Peterson D."/>
            <person name="Chory J."/>
        </authorList>
    </citation>
    <scope>NUCLEOTIDE SEQUENCE [LARGE SCALE GENOMIC DNA]</scope>
</reference>
<keyword evidence="5" id="KW-0433">Leucine-rich repeat</keyword>
<keyword evidence="8" id="KW-0547">Nucleotide-binding</keyword>
<organism evidence="13 14">
    <name type="scientific">Castilleja foliolosa</name>
    <dbReference type="NCBI Taxonomy" id="1961234"/>
    <lineage>
        <taxon>Eukaryota</taxon>
        <taxon>Viridiplantae</taxon>
        <taxon>Streptophyta</taxon>
        <taxon>Embryophyta</taxon>
        <taxon>Tracheophyta</taxon>
        <taxon>Spermatophyta</taxon>
        <taxon>Magnoliopsida</taxon>
        <taxon>eudicotyledons</taxon>
        <taxon>Gunneridae</taxon>
        <taxon>Pentapetalae</taxon>
        <taxon>asterids</taxon>
        <taxon>lamiids</taxon>
        <taxon>Lamiales</taxon>
        <taxon>Orobanchaceae</taxon>
        <taxon>Pedicularideae</taxon>
        <taxon>Castillejinae</taxon>
        <taxon>Castilleja</taxon>
    </lineage>
</organism>
<evidence type="ECO:0000256" key="7">
    <source>
        <dbReference type="ARBA" id="ARBA00022737"/>
    </source>
</evidence>
<evidence type="ECO:0000256" key="10">
    <source>
        <dbReference type="ARBA" id="ARBA00022840"/>
    </source>
</evidence>
<dbReference type="Gene3D" id="1.20.5.4130">
    <property type="match status" value="1"/>
</dbReference>
<keyword evidence="10" id="KW-0067">ATP-binding</keyword>
<evidence type="ECO:0000256" key="5">
    <source>
        <dbReference type="ARBA" id="ARBA00022614"/>
    </source>
</evidence>
<evidence type="ECO:0000256" key="1">
    <source>
        <dbReference type="ARBA" id="ARBA00002074"/>
    </source>
</evidence>
<proteinExistence type="inferred from homology"/>
<dbReference type="PRINTS" id="PR00364">
    <property type="entry name" value="DISEASERSIST"/>
</dbReference>
<gene>
    <name evidence="13" type="ORF">CASFOL_027950</name>
</gene>
<feature type="domain" description="Disease resistance protein winged helix" evidence="12">
    <location>
        <begin position="424"/>
        <end position="492"/>
    </location>
</feature>
<protein>
    <recommendedName>
        <fullName evidence="15">NB-ARC domain-containing protein</fullName>
    </recommendedName>
</protein>
<dbReference type="Gene3D" id="1.10.10.10">
    <property type="entry name" value="Winged helix-like DNA-binding domain superfamily/Winged helix DNA-binding domain"/>
    <property type="match status" value="1"/>
</dbReference>
<dbReference type="Gene3D" id="3.40.50.300">
    <property type="entry name" value="P-loop containing nucleotide triphosphate hydrolases"/>
    <property type="match status" value="1"/>
</dbReference>
<accession>A0ABD3CHA0</accession>
<evidence type="ECO:0000259" key="11">
    <source>
        <dbReference type="Pfam" id="PF00931"/>
    </source>
</evidence>
<dbReference type="InterPro" id="IPR042197">
    <property type="entry name" value="Apaf_helical"/>
</dbReference>
<evidence type="ECO:0000256" key="8">
    <source>
        <dbReference type="ARBA" id="ARBA00022741"/>
    </source>
</evidence>
<evidence type="ECO:0000259" key="12">
    <source>
        <dbReference type="Pfam" id="PF23559"/>
    </source>
</evidence>
<evidence type="ECO:0000313" key="13">
    <source>
        <dbReference type="EMBL" id="KAL3628904.1"/>
    </source>
</evidence>
<dbReference type="Gene3D" id="3.80.10.10">
    <property type="entry name" value="Ribonuclease Inhibitor"/>
    <property type="match status" value="1"/>
</dbReference>
<comment type="subcellular location">
    <subcellularLocation>
        <location evidence="2">Cytoplasm</location>
    </subcellularLocation>
</comment>
<dbReference type="EMBL" id="JAVIJP010000036">
    <property type="protein sequence ID" value="KAL3628904.1"/>
    <property type="molecule type" value="Genomic_DNA"/>
</dbReference>